<protein>
    <submittedName>
        <fullName evidence="1">Glycosyltransferase</fullName>
        <ecNumber evidence="1">2.4.-.-</ecNumber>
    </submittedName>
</protein>
<evidence type="ECO:0000313" key="1">
    <source>
        <dbReference type="EMBL" id="MEN5377015.1"/>
    </source>
</evidence>
<dbReference type="GO" id="GO:0016757">
    <property type="term" value="F:glycosyltransferase activity"/>
    <property type="evidence" value="ECO:0007669"/>
    <property type="project" value="UniProtKB-KW"/>
</dbReference>
<dbReference type="Pfam" id="PF13692">
    <property type="entry name" value="Glyco_trans_1_4"/>
    <property type="match status" value="1"/>
</dbReference>
<sequence length="385" mass="44892">MSKKKVLYYMPDNPLKGKGGNLTRCNQMLSYFQKNSDLLDVHFISSIDWDNESKEEFHLRYPDIQLKIFLFNLPKSNILKYLIKDKIPKQISRAIRRNPLDSSTPYFRNKFKKDIQENNYDIVVISYSTWGNVIENIHGPYFIIDTHDFMALQYKIRYEGHKKINIGKLFGNEMSILKKFNEIWTYSIEEQYIFEQFTNRKITLMPVSFPTVHLNEKRTIKYDVLYVASANPHNVNSFKWFLDKVFPLLENVNIYIVGKICNFIEDSPNIIKLGIVDDLDAIYQNTRICICPMITGTGVKIKVLESLSYGLPIVTTRRGVDGLINKSQNGCMVSDDPLSFANNIKQLLNDQQLYSKTCAEALSYFSQNYHEDKEDKILNDLFIPS</sequence>
<dbReference type="SUPFAM" id="SSF53756">
    <property type="entry name" value="UDP-Glycosyltransferase/glycogen phosphorylase"/>
    <property type="match status" value="1"/>
</dbReference>
<dbReference type="EC" id="2.4.-.-" evidence="1"/>
<reference evidence="1 2" key="1">
    <citation type="submission" date="2024-04" db="EMBL/GenBank/DDBJ databases">
        <title>WGS of bacteria from Torrens River.</title>
        <authorList>
            <person name="Wyrsch E.R."/>
            <person name="Drigo B."/>
        </authorList>
    </citation>
    <scope>NUCLEOTIDE SEQUENCE [LARGE SCALE GENOMIC DNA]</scope>
    <source>
        <strain evidence="1 2">TWI391</strain>
    </source>
</reference>
<dbReference type="Proteomes" id="UP001409291">
    <property type="component" value="Unassembled WGS sequence"/>
</dbReference>
<organism evidence="1 2">
    <name type="scientific">Sphingobacterium kitahiroshimense</name>
    <dbReference type="NCBI Taxonomy" id="470446"/>
    <lineage>
        <taxon>Bacteria</taxon>
        <taxon>Pseudomonadati</taxon>
        <taxon>Bacteroidota</taxon>
        <taxon>Sphingobacteriia</taxon>
        <taxon>Sphingobacteriales</taxon>
        <taxon>Sphingobacteriaceae</taxon>
        <taxon>Sphingobacterium</taxon>
    </lineage>
</organism>
<gene>
    <name evidence="1" type="ORF">ABE541_07060</name>
</gene>
<dbReference type="EMBL" id="JBDJNQ010000002">
    <property type="protein sequence ID" value="MEN5377015.1"/>
    <property type="molecule type" value="Genomic_DNA"/>
</dbReference>
<evidence type="ECO:0000313" key="2">
    <source>
        <dbReference type="Proteomes" id="UP001409291"/>
    </source>
</evidence>
<accession>A0ABV0BQJ4</accession>
<comment type="caution">
    <text evidence="1">The sequence shown here is derived from an EMBL/GenBank/DDBJ whole genome shotgun (WGS) entry which is preliminary data.</text>
</comment>
<dbReference type="Gene3D" id="3.40.50.2000">
    <property type="entry name" value="Glycogen Phosphorylase B"/>
    <property type="match status" value="1"/>
</dbReference>
<keyword evidence="1" id="KW-0328">Glycosyltransferase</keyword>
<dbReference type="RefSeq" id="WP_183917261.1">
    <property type="nucleotide sequence ID" value="NZ_JBDJLH010000003.1"/>
</dbReference>
<keyword evidence="2" id="KW-1185">Reference proteome</keyword>
<proteinExistence type="predicted"/>
<keyword evidence="1" id="KW-0808">Transferase</keyword>
<dbReference type="PANTHER" id="PTHR12526">
    <property type="entry name" value="GLYCOSYLTRANSFERASE"/>
    <property type="match status" value="1"/>
</dbReference>
<name>A0ABV0BQJ4_9SPHI</name>